<evidence type="ECO:0000256" key="1">
    <source>
        <dbReference type="SAM" id="MobiDB-lite"/>
    </source>
</evidence>
<keyword evidence="3" id="KW-1185">Reference proteome</keyword>
<accession>A0A4U6TXD8</accession>
<evidence type="ECO:0000313" key="3">
    <source>
        <dbReference type="Proteomes" id="UP000298652"/>
    </source>
</evidence>
<protein>
    <submittedName>
        <fullName evidence="2">Uncharacterized protein</fullName>
    </submittedName>
</protein>
<dbReference type="Proteomes" id="UP000298652">
    <property type="component" value="Chromosome 7"/>
</dbReference>
<proteinExistence type="predicted"/>
<feature type="compositionally biased region" description="Polar residues" evidence="1">
    <location>
        <begin position="27"/>
        <end position="40"/>
    </location>
</feature>
<dbReference type="AlphaFoldDB" id="A0A4U6TXD8"/>
<reference evidence="2" key="1">
    <citation type="submission" date="2019-03" db="EMBL/GenBank/DDBJ databases">
        <title>WGS assembly of Setaria viridis.</title>
        <authorList>
            <person name="Huang P."/>
            <person name="Jenkins J."/>
            <person name="Grimwood J."/>
            <person name="Barry K."/>
            <person name="Healey A."/>
            <person name="Mamidi S."/>
            <person name="Sreedasyam A."/>
            <person name="Shu S."/>
            <person name="Feldman M."/>
            <person name="Wu J."/>
            <person name="Yu Y."/>
            <person name="Chen C."/>
            <person name="Johnson J."/>
            <person name="Rokhsar D."/>
            <person name="Baxter I."/>
            <person name="Schmutz J."/>
            <person name="Brutnell T."/>
            <person name="Kellogg E."/>
        </authorList>
    </citation>
    <scope>NUCLEOTIDE SEQUENCE [LARGE SCALE GENOMIC DNA]</scope>
</reference>
<sequence length="79" mass="8657">MNCINKPCSCKVDQEERKRRARGRQELQVSNHSQGNNGSQEMGKGRTEMEIGDDGVAVITVVNPPVNALSIQGIFSRVS</sequence>
<organism evidence="2 3">
    <name type="scientific">Setaria viridis</name>
    <name type="common">Green bristlegrass</name>
    <name type="synonym">Setaria italica subsp. viridis</name>
    <dbReference type="NCBI Taxonomy" id="4556"/>
    <lineage>
        <taxon>Eukaryota</taxon>
        <taxon>Viridiplantae</taxon>
        <taxon>Streptophyta</taxon>
        <taxon>Embryophyta</taxon>
        <taxon>Tracheophyta</taxon>
        <taxon>Spermatophyta</taxon>
        <taxon>Magnoliopsida</taxon>
        <taxon>Liliopsida</taxon>
        <taxon>Poales</taxon>
        <taxon>Poaceae</taxon>
        <taxon>PACMAD clade</taxon>
        <taxon>Panicoideae</taxon>
        <taxon>Panicodae</taxon>
        <taxon>Paniceae</taxon>
        <taxon>Cenchrinae</taxon>
        <taxon>Setaria</taxon>
    </lineage>
</organism>
<gene>
    <name evidence="2" type="ORF">SEVIR_7G278632v2</name>
</gene>
<evidence type="ECO:0000313" key="2">
    <source>
        <dbReference type="EMBL" id="TKW07002.1"/>
    </source>
</evidence>
<feature type="region of interest" description="Disordered" evidence="1">
    <location>
        <begin position="14"/>
        <end position="47"/>
    </location>
</feature>
<dbReference type="EMBL" id="CM016558">
    <property type="protein sequence ID" value="TKW07002.1"/>
    <property type="molecule type" value="Genomic_DNA"/>
</dbReference>
<name>A0A4U6TXD8_SETVI</name>
<dbReference type="Gramene" id="TKW07002">
    <property type="protein sequence ID" value="TKW07002"/>
    <property type="gene ID" value="SEVIR_7G278632v2"/>
</dbReference>